<dbReference type="Pfam" id="PF00078">
    <property type="entry name" value="RVT_1"/>
    <property type="match status" value="1"/>
</dbReference>
<dbReference type="Proteomes" id="UP001151760">
    <property type="component" value="Unassembled WGS sequence"/>
</dbReference>
<name>A0ABQ4ZU45_9ASTR</name>
<evidence type="ECO:0000259" key="3">
    <source>
        <dbReference type="Pfam" id="PF00078"/>
    </source>
</evidence>
<sequence>MVAYLQKSEGSEGFHQIIDFLTISHIKYALTESPTIYASLIDQFWQTIALSTIEDGVMGITATIDRKVKVLVSEASIRRHLKLEDADGIRTLPTAEIFEQLTLMGIRVKDQKSQLCPITHPLLVQEARLLAEQEELLRLQQEQENYDFEKALELQKQLDEREEVVAKVNQAYDIDWSDPVVLRYHALQNRAFSKAEVRKNMCTYLKNQGGYKMSHFKEMSYEDIRPIFERVWDQINAFIPKDSNIEKEVMKRSGFVQKQPAGEEKEKKKDAESSKQVEEEINVNILIPSSSLKDKDPGQREELAKDKERQEQEKYDLEKALELQKQLDERKEVVVKEAHDIDWSDPAVIRYHALQNRSFSIAEDQNHTFIPKDYEIEKDVMKRPGFDLQQESIKKNEKIEALGFVQKQPTGEEKEKKKDAESSKKVEEEILAGNLIAKEMWDIMRYTGQMEVTRLMCSSIMFEPDENDEVWKNHNSQELIEWKLYDSCRVHSLMLRKVTIHMLVEKKYPLPQDTLIRMLRWKLHVNYDVTEMAYELLSYEDTVANMNGDGLFMNKLPSDKALFMVRQVTNDEIKDAIFNIGNDKAPGPDGFTSVFFKKAWDNVGEDVCFRFHDTMIKWIMACISSTSYSINVNGELHGYFKGKRGLRQGYPISPYLFIVVMEILMLMLKRRVRESGDFGYHNRCSKQKIINICFVDYLIMFSRGDIHSAKILIEALEEFKYALGLVPSILKSTIFFCNVVAHVKTAILQLMPFEEVHHLSYRAIHNARFSIHDKVADLILDNDADGMFRPFSVSLAWNSIRERRDVVQWSYIVWSRHSIPRHAAHMWLVMKRWILLVARRNNDICIMGHLILAASLYYILQEQNNRIHANGASCARSVERVASVILDIVRLKLGTIKFKRNARVAKLKTT</sequence>
<dbReference type="InterPro" id="IPR052343">
    <property type="entry name" value="Retrotransposon-Effector_Assoc"/>
</dbReference>
<accession>A0ABQ4ZU45</accession>
<organism evidence="4 5">
    <name type="scientific">Tanacetum coccineum</name>
    <dbReference type="NCBI Taxonomy" id="301880"/>
    <lineage>
        <taxon>Eukaryota</taxon>
        <taxon>Viridiplantae</taxon>
        <taxon>Streptophyta</taxon>
        <taxon>Embryophyta</taxon>
        <taxon>Tracheophyta</taxon>
        <taxon>Spermatophyta</taxon>
        <taxon>Magnoliopsida</taxon>
        <taxon>eudicotyledons</taxon>
        <taxon>Gunneridae</taxon>
        <taxon>Pentapetalae</taxon>
        <taxon>asterids</taxon>
        <taxon>campanulids</taxon>
        <taxon>Asterales</taxon>
        <taxon>Asteraceae</taxon>
        <taxon>Asteroideae</taxon>
        <taxon>Anthemideae</taxon>
        <taxon>Anthemidinae</taxon>
        <taxon>Tanacetum</taxon>
    </lineage>
</organism>
<keyword evidence="4" id="KW-0548">Nucleotidyltransferase</keyword>
<dbReference type="EMBL" id="BQNB010011684">
    <property type="protein sequence ID" value="GJS93810.1"/>
    <property type="molecule type" value="Genomic_DNA"/>
</dbReference>
<keyword evidence="4" id="KW-0695">RNA-directed DNA polymerase</keyword>
<evidence type="ECO:0000256" key="1">
    <source>
        <dbReference type="SAM" id="Coils"/>
    </source>
</evidence>
<dbReference type="PANTHER" id="PTHR46890">
    <property type="entry name" value="NON-LTR RETROLELEMENT REVERSE TRANSCRIPTASE-LIKE PROTEIN-RELATED"/>
    <property type="match status" value="1"/>
</dbReference>
<reference evidence="4" key="1">
    <citation type="journal article" date="2022" name="Int. J. Mol. Sci.">
        <title>Draft Genome of Tanacetum Coccineum: Genomic Comparison of Closely Related Tanacetum-Family Plants.</title>
        <authorList>
            <person name="Yamashiro T."/>
            <person name="Shiraishi A."/>
            <person name="Nakayama K."/>
            <person name="Satake H."/>
        </authorList>
    </citation>
    <scope>NUCLEOTIDE SEQUENCE</scope>
</reference>
<feature type="coiled-coil region" evidence="1">
    <location>
        <begin position="122"/>
        <end position="171"/>
    </location>
</feature>
<protein>
    <submittedName>
        <fullName evidence="4">RNA-directed DNA polymerase, eukaryota, reverse transcriptase zinc-binding domain protein</fullName>
    </submittedName>
</protein>
<feature type="domain" description="Reverse transcriptase" evidence="3">
    <location>
        <begin position="583"/>
        <end position="735"/>
    </location>
</feature>
<reference evidence="4" key="2">
    <citation type="submission" date="2022-01" db="EMBL/GenBank/DDBJ databases">
        <authorList>
            <person name="Yamashiro T."/>
            <person name="Shiraishi A."/>
            <person name="Satake H."/>
            <person name="Nakayama K."/>
        </authorList>
    </citation>
    <scope>NUCLEOTIDE SEQUENCE</scope>
</reference>
<proteinExistence type="predicted"/>
<dbReference type="PANTHER" id="PTHR46890:SF48">
    <property type="entry name" value="RNA-DIRECTED DNA POLYMERASE"/>
    <property type="match status" value="1"/>
</dbReference>
<keyword evidence="4" id="KW-0808">Transferase</keyword>
<evidence type="ECO:0000313" key="5">
    <source>
        <dbReference type="Proteomes" id="UP001151760"/>
    </source>
</evidence>
<keyword evidence="5" id="KW-1185">Reference proteome</keyword>
<dbReference type="InterPro" id="IPR000477">
    <property type="entry name" value="RT_dom"/>
</dbReference>
<keyword evidence="1" id="KW-0175">Coiled coil</keyword>
<gene>
    <name evidence="4" type="ORF">Tco_0800778</name>
</gene>
<feature type="region of interest" description="Disordered" evidence="2">
    <location>
        <begin position="254"/>
        <end position="311"/>
    </location>
</feature>
<dbReference type="GO" id="GO:0003964">
    <property type="term" value="F:RNA-directed DNA polymerase activity"/>
    <property type="evidence" value="ECO:0007669"/>
    <property type="project" value="UniProtKB-KW"/>
</dbReference>
<feature type="compositionally biased region" description="Basic and acidic residues" evidence="2">
    <location>
        <begin position="261"/>
        <end position="278"/>
    </location>
</feature>
<evidence type="ECO:0000313" key="4">
    <source>
        <dbReference type="EMBL" id="GJS93810.1"/>
    </source>
</evidence>
<comment type="caution">
    <text evidence="4">The sequence shown here is derived from an EMBL/GenBank/DDBJ whole genome shotgun (WGS) entry which is preliminary data.</text>
</comment>
<feature type="compositionally biased region" description="Basic and acidic residues" evidence="2">
    <location>
        <begin position="292"/>
        <end position="311"/>
    </location>
</feature>
<evidence type="ECO:0000256" key="2">
    <source>
        <dbReference type="SAM" id="MobiDB-lite"/>
    </source>
</evidence>